<name>A0A162CR65_9BACI</name>
<keyword evidence="1" id="KW-0812">Transmembrane</keyword>
<accession>A0A162CR65</accession>
<protein>
    <submittedName>
        <fullName evidence="2">Uncharacterized protein</fullName>
    </submittedName>
</protein>
<gene>
    <name evidence="2" type="ORF">AZF04_13495</name>
</gene>
<keyword evidence="1" id="KW-1133">Transmembrane helix</keyword>
<reference evidence="2" key="1">
    <citation type="submission" date="2016-02" db="EMBL/GenBank/DDBJ databases">
        <title>Genome sequence of Bacillus trypoxylicola KCTC 13244(T).</title>
        <authorList>
            <person name="Jeong H."/>
            <person name="Park S.-H."/>
            <person name="Choi S.-K."/>
        </authorList>
    </citation>
    <scope>NUCLEOTIDE SEQUENCE [LARGE SCALE GENOMIC DNA]</scope>
    <source>
        <strain evidence="2">KCTC 13244</strain>
    </source>
</reference>
<dbReference type="Proteomes" id="UP000075806">
    <property type="component" value="Unassembled WGS sequence"/>
</dbReference>
<feature type="transmembrane region" description="Helical" evidence="1">
    <location>
        <begin position="31"/>
        <end position="49"/>
    </location>
</feature>
<keyword evidence="3" id="KW-1185">Reference proteome</keyword>
<dbReference type="EMBL" id="LTAO01000039">
    <property type="protein sequence ID" value="KYG26094.1"/>
    <property type="molecule type" value="Genomic_DNA"/>
</dbReference>
<dbReference type="PROSITE" id="PS51257">
    <property type="entry name" value="PROKAR_LIPOPROTEIN"/>
    <property type="match status" value="1"/>
</dbReference>
<proteinExistence type="predicted"/>
<dbReference type="AlphaFoldDB" id="A0A162CR65"/>
<evidence type="ECO:0000313" key="2">
    <source>
        <dbReference type="EMBL" id="KYG26094.1"/>
    </source>
</evidence>
<evidence type="ECO:0000313" key="3">
    <source>
        <dbReference type="Proteomes" id="UP000075806"/>
    </source>
</evidence>
<organism evidence="2 3">
    <name type="scientific">Alkalihalobacillus trypoxylicola</name>
    <dbReference type="NCBI Taxonomy" id="519424"/>
    <lineage>
        <taxon>Bacteria</taxon>
        <taxon>Bacillati</taxon>
        <taxon>Bacillota</taxon>
        <taxon>Bacilli</taxon>
        <taxon>Bacillales</taxon>
        <taxon>Bacillaceae</taxon>
        <taxon>Alkalihalobacillus</taxon>
    </lineage>
</organism>
<feature type="transmembrane region" description="Helical" evidence="1">
    <location>
        <begin position="7"/>
        <end position="25"/>
    </location>
</feature>
<comment type="caution">
    <text evidence="2">The sequence shown here is derived from an EMBL/GenBank/DDBJ whole genome shotgun (WGS) entry which is preliminary data.</text>
</comment>
<dbReference type="RefSeq" id="WP_153017310.1">
    <property type="nucleotide sequence ID" value="NZ_LTAO01000039.1"/>
</dbReference>
<sequence>MKDFISSFLMITSWLLAACSIYLFVLLTISTLYAVIPFVVTSVTGILFYKFSKYLDFKS</sequence>
<evidence type="ECO:0000256" key="1">
    <source>
        <dbReference type="SAM" id="Phobius"/>
    </source>
</evidence>
<keyword evidence="1" id="KW-0472">Membrane</keyword>